<accession>A0A382NG05</accession>
<dbReference type="SUPFAM" id="SSF52242">
    <property type="entry name" value="Cobalamin (vitamin B12)-binding domain"/>
    <property type="match status" value="1"/>
</dbReference>
<dbReference type="InterPro" id="IPR036594">
    <property type="entry name" value="Meth_synthase_dom"/>
</dbReference>
<dbReference type="GO" id="GO:0031419">
    <property type="term" value="F:cobalamin binding"/>
    <property type="evidence" value="ECO:0007669"/>
    <property type="project" value="InterPro"/>
</dbReference>
<feature type="domain" description="B12-binding" evidence="3">
    <location>
        <begin position="162"/>
        <end position="251"/>
    </location>
</feature>
<dbReference type="GO" id="GO:0050667">
    <property type="term" value="P:homocysteine metabolic process"/>
    <property type="evidence" value="ECO:0007669"/>
    <property type="project" value="TreeGrafter"/>
</dbReference>
<evidence type="ECO:0000256" key="2">
    <source>
        <dbReference type="ARBA" id="ARBA00023285"/>
    </source>
</evidence>
<dbReference type="PROSITE" id="PS51332">
    <property type="entry name" value="B12_BINDING"/>
    <property type="match status" value="1"/>
</dbReference>
<evidence type="ECO:0000256" key="1">
    <source>
        <dbReference type="ARBA" id="ARBA00022723"/>
    </source>
</evidence>
<dbReference type="GO" id="GO:0008705">
    <property type="term" value="F:methionine synthase activity"/>
    <property type="evidence" value="ECO:0007669"/>
    <property type="project" value="TreeGrafter"/>
</dbReference>
<dbReference type="GO" id="GO:0005829">
    <property type="term" value="C:cytosol"/>
    <property type="evidence" value="ECO:0007669"/>
    <property type="project" value="TreeGrafter"/>
</dbReference>
<dbReference type="GO" id="GO:0046872">
    <property type="term" value="F:metal ion binding"/>
    <property type="evidence" value="ECO:0007669"/>
    <property type="project" value="UniProtKB-KW"/>
</dbReference>
<dbReference type="PANTHER" id="PTHR45833:SF1">
    <property type="entry name" value="METHIONINE SYNTHASE"/>
    <property type="match status" value="1"/>
</dbReference>
<gene>
    <name evidence="4" type="ORF">METZ01_LOCUS312282</name>
</gene>
<dbReference type="InterPro" id="IPR036724">
    <property type="entry name" value="Cobalamin-bd_sf"/>
</dbReference>
<organism evidence="4">
    <name type="scientific">marine metagenome</name>
    <dbReference type="NCBI Taxonomy" id="408172"/>
    <lineage>
        <taxon>unclassified sequences</taxon>
        <taxon>metagenomes</taxon>
        <taxon>ecological metagenomes</taxon>
    </lineage>
</organism>
<dbReference type="Pfam" id="PF02310">
    <property type="entry name" value="B12-binding"/>
    <property type="match status" value="1"/>
</dbReference>
<dbReference type="GO" id="GO:0046653">
    <property type="term" value="P:tetrahydrofolate metabolic process"/>
    <property type="evidence" value="ECO:0007669"/>
    <property type="project" value="TreeGrafter"/>
</dbReference>
<keyword evidence="1" id="KW-0479">Metal-binding</keyword>
<proteinExistence type="predicted"/>
<name>A0A382NG05_9ZZZZ</name>
<reference evidence="4" key="1">
    <citation type="submission" date="2018-05" db="EMBL/GenBank/DDBJ databases">
        <authorList>
            <person name="Lanie J.A."/>
            <person name="Ng W.-L."/>
            <person name="Kazmierczak K.M."/>
            <person name="Andrzejewski T.M."/>
            <person name="Davidsen T.M."/>
            <person name="Wayne K.J."/>
            <person name="Tettelin H."/>
            <person name="Glass J.I."/>
            <person name="Rusch D."/>
            <person name="Podicherti R."/>
            <person name="Tsui H.-C.T."/>
            <person name="Winkler M.E."/>
        </authorList>
    </citation>
    <scope>NUCLEOTIDE SEQUENCE</scope>
</reference>
<evidence type="ECO:0000259" key="3">
    <source>
        <dbReference type="PROSITE" id="PS51332"/>
    </source>
</evidence>
<dbReference type="InterPro" id="IPR003759">
    <property type="entry name" value="Cbl-bd_cap"/>
</dbReference>
<dbReference type="Gene3D" id="3.40.50.280">
    <property type="entry name" value="Cobalamin-binding domain"/>
    <property type="match status" value="1"/>
</dbReference>
<dbReference type="InterPro" id="IPR006158">
    <property type="entry name" value="Cobalamin-bd"/>
</dbReference>
<dbReference type="Pfam" id="PF02607">
    <property type="entry name" value="B12-binding_2"/>
    <property type="match status" value="1"/>
</dbReference>
<dbReference type="EMBL" id="UINC01099846">
    <property type="protein sequence ID" value="SVC59428.1"/>
    <property type="molecule type" value="Genomic_DNA"/>
</dbReference>
<dbReference type="Gene3D" id="1.10.1240.10">
    <property type="entry name" value="Methionine synthase domain"/>
    <property type="match status" value="1"/>
</dbReference>
<dbReference type="AlphaFoldDB" id="A0A382NG05"/>
<keyword evidence="2" id="KW-0170">Cobalt</keyword>
<dbReference type="PANTHER" id="PTHR45833">
    <property type="entry name" value="METHIONINE SYNTHASE"/>
    <property type="match status" value="1"/>
</dbReference>
<protein>
    <recommendedName>
        <fullName evidence="3">B12-binding domain-containing protein</fullName>
    </recommendedName>
</protein>
<evidence type="ECO:0000313" key="4">
    <source>
        <dbReference type="EMBL" id="SVC59428.1"/>
    </source>
</evidence>
<sequence>MVFLRTKIVKGESYSYLVKSKWDRKRKTSIQETIKYLGKTSEISLGDIPFEFRFKPTIVAFLSSTKGFDNKVNQKYITKTRQNTLKFLLAGDLSGLRSIYKNFRKTTSIGDFYDKILREVMYEIGVLWKNGKLEIGAEHVASNTTMRLIESINVRLRPKDKAKTILICTPNGEFHAIPCMMLETYLSRSGYKIINLSPSAPTKSIKKYIEEKKPDLILISITLKDNVNAGKRLIKELKNYKTPMLLGGQAVENMSGRLSSFYKQNNLKIIEKCSLKQLTKIVRQELI</sequence>
<dbReference type="InterPro" id="IPR050554">
    <property type="entry name" value="Met_Synthase/Corrinoid"/>
</dbReference>